<evidence type="ECO:0000313" key="3">
    <source>
        <dbReference type="Proteomes" id="UP001494588"/>
    </source>
</evidence>
<name>A0ABU9QPC5_9BURK</name>
<accession>A0ABU9QPC5</accession>
<comment type="caution">
    <text evidence="2">The sequence shown here is derived from an EMBL/GenBank/DDBJ whole genome shotgun (WGS) entry which is preliminary data.</text>
</comment>
<keyword evidence="3" id="KW-1185">Reference proteome</keyword>
<evidence type="ECO:0000313" key="2">
    <source>
        <dbReference type="EMBL" id="MEM5291327.1"/>
    </source>
</evidence>
<dbReference type="Proteomes" id="UP001494588">
    <property type="component" value="Unassembled WGS sequence"/>
</dbReference>
<gene>
    <name evidence="2" type="ORF">V4C55_36980</name>
</gene>
<reference evidence="2 3" key="1">
    <citation type="submission" date="2024-01" db="EMBL/GenBank/DDBJ databases">
        <title>The diversity of rhizobia nodulating Mimosa spp. in eleven states of Brazil covering several biomes is determined by host plant, location, and edaphic factors.</title>
        <authorList>
            <person name="Rouws L."/>
            <person name="Barauna A."/>
            <person name="Beukes C."/>
            <person name="De Faria S.M."/>
            <person name="Gross E."/>
            <person name="Dos Reis Junior F.B."/>
            <person name="Simon M."/>
            <person name="Maluk M."/>
            <person name="Odee D.W."/>
            <person name="Kenicer G."/>
            <person name="Young J.P.W."/>
            <person name="Reis V.M."/>
            <person name="Zilli J."/>
            <person name="James E.K."/>
        </authorList>
    </citation>
    <scope>NUCLEOTIDE SEQUENCE [LARGE SCALE GENOMIC DNA]</scope>
    <source>
        <strain evidence="2 3">JPY77</strain>
    </source>
</reference>
<dbReference type="EMBL" id="JAZHGC010000049">
    <property type="protein sequence ID" value="MEM5291327.1"/>
    <property type="molecule type" value="Genomic_DNA"/>
</dbReference>
<protein>
    <submittedName>
        <fullName evidence="2">Uncharacterized protein</fullName>
    </submittedName>
</protein>
<proteinExistence type="predicted"/>
<sequence>MNFVTTVSGAQHVMHARDLALDNAFLIRSARADAHLADAVRRLRLSSAFIRLLRRATRPANSFDALPFHRPETRLSEPNPPAGSSDQP</sequence>
<feature type="region of interest" description="Disordered" evidence="1">
    <location>
        <begin position="63"/>
        <end position="88"/>
    </location>
</feature>
<feature type="non-terminal residue" evidence="2">
    <location>
        <position position="88"/>
    </location>
</feature>
<organism evidence="2 3">
    <name type="scientific">Paraburkholderia sabiae</name>
    <dbReference type="NCBI Taxonomy" id="273251"/>
    <lineage>
        <taxon>Bacteria</taxon>
        <taxon>Pseudomonadati</taxon>
        <taxon>Pseudomonadota</taxon>
        <taxon>Betaproteobacteria</taxon>
        <taxon>Burkholderiales</taxon>
        <taxon>Burkholderiaceae</taxon>
        <taxon>Paraburkholderia</taxon>
    </lineage>
</organism>
<evidence type="ECO:0000256" key="1">
    <source>
        <dbReference type="SAM" id="MobiDB-lite"/>
    </source>
</evidence>